<proteinExistence type="predicted"/>
<dbReference type="PANTHER" id="PTHR36751">
    <property type="entry name" value="F3E22.8 PROTEIN"/>
    <property type="match status" value="1"/>
</dbReference>
<gene>
    <name evidence="2" type="ORF">QJS10_CPB17g01215</name>
</gene>
<reference evidence="2" key="2">
    <citation type="submission" date="2023-06" db="EMBL/GenBank/DDBJ databases">
        <authorList>
            <person name="Ma L."/>
            <person name="Liu K.-W."/>
            <person name="Li Z."/>
            <person name="Hsiao Y.-Y."/>
            <person name="Qi Y."/>
            <person name="Fu T."/>
            <person name="Tang G."/>
            <person name="Zhang D."/>
            <person name="Sun W.-H."/>
            <person name="Liu D.-K."/>
            <person name="Li Y."/>
            <person name="Chen G.-Z."/>
            <person name="Liu X.-D."/>
            <person name="Liao X.-Y."/>
            <person name="Jiang Y.-T."/>
            <person name="Yu X."/>
            <person name="Hao Y."/>
            <person name="Huang J."/>
            <person name="Zhao X.-W."/>
            <person name="Ke S."/>
            <person name="Chen Y.-Y."/>
            <person name="Wu W.-L."/>
            <person name="Hsu J.-L."/>
            <person name="Lin Y.-F."/>
            <person name="Huang M.-D."/>
            <person name="Li C.-Y."/>
            <person name="Huang L."/>
            <person name="Wang Z.-W."/>
            <person name="Zhao X."/>
            <person name="Zhong W.-Y."/>
            <person name="Peng D.-H."/>
            <person name="Ahmad S."/>
            <person name="Lan S."/>
            <person name="Zhang J.-S."/>
            <person name="Tsai W.-C."/>
            <person name="Van De Peer Y."/>
            <person name="Liu Z.-J."/>
        </authorList>
    </citation>
    <scope>NUCLEOTIDE SEQUENCE</scope>
    <source>
        <strain evidence="2">CP</strain>
        <tissue evidence="2">Leaves</tissue>
    </source>
</reference>
<keyword evidence="3" id="KW-1185">Reference proteome</keyword>
<reference evidence="2" key="1">
    <citation type="journal article" date="2023" name="Nat. Commun.">
        <title>Diploid and tetraploid genomes of Acorus and the evolution of monocots.</title>
        <authorList>
            <person name="Ma L."/>
            <person name="Liu K.W."/>
            <person name="Li Z."/>
            <person name="Hsiao Y.Y."/>
            <person name="Qi Y."/>
            <person name="Fu T."/>
            <person name="Tang G.D."/>
            <person name="Zhang D."/>
            <person name="Sun W.H."/>
            <person name="Liu D.K."/>
            <person name="Li Y."/>
            <person name="Chen G.Z."/>
            <person name="Liu X.D."/>
            <person name="Liao X.Y."/>
            <person name="Jiang Y.T."/>
            <person name="Yu X."/>
            <person name="Hao Y."/>
            <person name="Huang J."/>
            <person name="Zhao X.W."/>
            <person name="Ke S."/>
            <person name="Chen Y.Y."/>
            <person name="Wu W.L."/>
            <person name="Hsu J.L."/>
            <person name="Lin Y.F."/>
            <person name="Huang M.D."/>
            <person name="Li C.Y."/>
            <person name="Huang L."/>
            <person name="Wang Z.W."/>
            <person name="Zhao X."/>
            <person name="Zhong W.Y."/>
            <person name="Peng D.H."/>
            <person name="Ahmad S."/>
            <person name="Lan S."/>
            <person name="Zhang J.S."/>
            <person name="Tsai W.C."/>
            <person name="Van de Peer Y."/>
            <person name="Liu Z.J."/>
        </authorList>
    </citation>
    <scope>NUCLEOTIDE SEQUENCE</scope>
    <source>
        <strain evidence="2">CP</strain>
    </source>
</reference>
<dbReference type="Proteomes" id="UP001180020">
    <property type="component" value="Unassembled WGS sequence"/>
</dbReference>
<organism evidence="2 3">
    <name type="scientific">Acorus calamus</name>
    <name type="common">Sweet flag</name>
    <dbReference type="NCBI Taxonomy" id="4465"/>
    <lineage>
        <taxon>Eukaryota</taxon>
        <taxon>Viridiplantae</taxon>
        <taxon>Streptophyta</taxon>
        <taxon>Embryophyta</taxon>
        <taxon>Tracheophyta</taxon>
        <taxon>Spermatophyta</taxon>
        <taxon>Magnoliopsida</taxon>
        <taxon>Liliopsida</taxon>
        <taxon>Acoraceae</taxon>
        <taxon>Acorus</taxon>
    </lineage>
</organism>
<evidence type="ECO:0000256" key="1">
    <source>
        <dbReference type="SAM" id="MobiDB-lite"/>
    </source>
</evidence>
<comment type="caution">
    <text evidence="2">The sequence shown here is derived from an EMBL/GenBank/DDBJ whole genome shotgun (WGS) entry which is preliminary data.</text>
</comment>
<protein>
    <submittedName>
        <fullName evidence="2">Uncharacterized protein</fullName>
    </submittedName>
</protein>
<sequence length="168" mass="17896">MEVSAIADLSVQFQTLTLARALLPRQSCSISSTDAVAPPPVRSTARLSPAPSVARTRRRRGKRRRPSTSEPDDGFGSDDGLFFGGGGGDDGPFGGGGGGWSSGGGGGWNWGEDPPPPPSRSDPVFEFFYEVLCWIVLSNFSHVAFKKFARLFEDGIADPSREKVVSMC</sequence>
<feature type="region of interest" description="Disordered" evidence="1">
    <location>
        <begin position="31"/>
        <end position="117"/>
    </location>
</feature>
<dbReference type="PANTHER" id="PTHR36751:SF1">
    <property type="entry name" value="F3E22.8 PROTEIN"/>
    <property type="match status" value="1"/>
</dbReference>
<feature type="compositionally biased region" description="Gly residues" evidence="1">
    <location>
        <begin position="82"/>
        <end position="109"/>
    </location>
</feature>
<name>A0AAV9CQK7_ACOCL</name>
<evidence type="ECO:0000313" key="2">
    <source>
        <dbReference type="EMBL" id="KAK1291396.1"/>
    </source>
</evidence>
<dbReference type="AlphaFoldDB" id="A0AAV9CQK7"/>
<dbReference type="EMBL" id="JAUJYO010000017">
    <property type="protein sequence ID" value="KAK1291396.1"/>
    <property type="molecule type" value="Genomic_DNA"/>
</dbReference>
<accession>A0AAV9CQK7</accession>
<evidence type="ECO:0000313" key="3">
    <source>
        <dbReference type="Proteomes" id="UP001180020"/>
    </source>
</evidence>
<feature type="compositionally biased region" description="Basic residues" evidence="1">
    <location>
        <begin position="55"/>
        <end position="66"/>
    </location>
</feature>